<evidence type="ECO:0000256" key="2">
    <source>
        <dbReference type="SAM" id="SignalP"/>
    </source>
</evidence>
<dbReference type="Proteomes" id="UP000315303">
    <property type="component" value="Unassembled WGS sequence"/>
</dbReference>
<dbReference type="InterPro" id="IPR013517">
    <property type="entry name" value="FG-GAP"/>
</dbReference>
<dbReference type="SUPFAM" id="SSF69318">
    <property type="entry name" value="Integrin alpha N-terminal domain"/>
    <property type="match status" value="1"/>
</dbReference>
<dbReference type="OrthoDB" id="6286501at2"/>
<feature type="signal peptide" evidence="2">
    <location>
        <begin position="1"/>
        <end position="20"/>
    </location>
</feature>
<dbReference type="PROSITE" id="PS51257">
    <property type="entry name" value="PROKAR_LIPOPROTEIN"/>
    <property type="match status" value="1"/>
</dbReference>
<evidence type="ECO:0000313" key="3">
    <source>
        <dbReference type="EMBL" id="TPH13933.1"/>
    </source>
</evidence>
<dbReference type="Gene3D" id="2.130.10.130">
    <property type="entry name" value="Integrin alpha, N-terminal"/>
    <property type="match status" value="2"/>
</dbReference>
<keyword evidence="1 2" id="KW-0732">Signal</keyword>
<evidence type="ECO:0000313" key="4">
    <source>
        <dbReference type="Proteomes" id="UP000315303"/>
    </source>
</evidence>
<feature type="chain" id="PRO_5021489900" evidence="2">
    <location>
        <begin position="21"/>
        <end position="608"/>
    </location>
</feature>
<proteinExistence type="predicted"/>
<dbReference type="AlphaFoldDB" id="A0A502KW89"/>
<dbReference type="InterPro" id="IPR018247">
    <property type="entry name" value="EF_Hand_1_Ca_BS"/>
</dbReference>
<reference evidence="3 4" key="1">
    <citation type="submission" date="2019-01" db="EMBL/GenBank/DDBJ databases">
        <title>Litorilituus lipolytica sp. nov., isolated from intertidal sand of the Yellow Sea in China.</title>
        <authorList>
            <person name="Liu A."/>
        </authorList>
    </citation>
    <scope>NUCLEOTIDE SEQUENCE [LARGE SCALE GENOMIC DNA]</scope>
    <source>
        <strain evidence="3 4">RZ04</strain>
    </source>
</reference>
<dbReference type="EMBL" id="SAWY01000027">
    <property type="protein sequence ID" value="TPH13933.1"/>
    <property type="molecule type" value="Genomic_DNA"/>
</dbReference>
<organism evidence="3 4">
    <name type="scientific">Litorilituus lipolyticus</name>
    <dbReference type="NCBI Taxonomy" id="2491017"/>
    <lineage>
        <taxon>Bacteria</taxon>
        <taxon>Pseudomonadati</taxon>
        <taxon>Pseudomonadota</taxon>
        <taxon>Gammaproteobacteria</taxon>
        <taxon>Alteromonadales</taxon>
        <taxon>Colwelliaceae</taxon>
        <taxon>Litorilituus</taxon>
    </lineage>
</organism>
<accession>A0A502KW89</accession>
<dbReference type="InterPro" id="IPR028994">
    <property type="entry name" value="Integrin_alpha_N"/>
</dbReference>
<keyword evidence="4" id="KW-1185">Reference proteome</keyword>
<sequence>MKMRRLILLMALPFMLTACGGGGSSDNTEPVKEVPKPSITVLENQNVNENSTSTISFTIANYAGEMAVEQISGLSISSQVTTSNIEITTPEISKDEVSVIRLKLVDSNYSSIYKDITINITNDISKLYAYDFNQYLIADNTVTENDTYKIEYFGMYSEKTSEPYTEAVCYPDPNVCNDEDNIFAYEINNYGYGDFNNDGLMDVVITKGYSPHTIARDWEYTTPSVPLFFLQTQDGTLELNNSIVENYDSLRQCWSYRVAIADFNGDGRDDFVASSFCQSYEGFNGNPDFKLPDDEKEKPLLLLSNDEGKLVESKDNINIDMSTYWGAHEISVGDVNNDGVDDIYTGGHVLINDGQGFFTDQTNSFVDEITGAGGSAIGDINGDGKSDLIKDHVAYISNANNDSFKKVNLPAGFWGANNTRSNYSKVANILPDVPGNEIILAETRTNPYYDGRYIQLYSYQNDSFVSYSNVLIGNESRVGTGFEDNIYKSGEGTFTLFDTNSDGLLDLVDITAGALNTSNGSFDGVDVFKNKGDGTFELQSNDAITYIAPDDIVGFEDNDNVRAWGVPAAIPMQLQKDKPVSWLTFVEPYPEQWPIQERNYVYYTIKAK</sequence>
<evidence type="ECO:0000256" key="1">
    <source>
        <dbReference type="ARBA" id="ARBA00022729"/>
    </source>
</evidence>
<dbReference type="PANTHER" id="PTHR46580">
    <property type="entry name" value="SENSOR KINASE-RELATED"/>
    <property type="match status" value="1"/>
</dbReference>
<dbReference type="PROSITE" id="PS00018">
    <property type="entry name" value="EF_HAND_1"/>
    <property type="match status" value="1"/>
</dbReference>
<name>A0A502KW89_9GAMM</name>
<dbReference type="Pfam" id="PF13517">
    <property type="entry name" value="FG-GAP_3"/>
    <property type="match status" value="1"/>
</dbReference>
<comment type="caution">
    <text evidence="3">The sequence shown here is derived from an EMBL/GenBank/DDBJ whole genome shotgun (WGS) entry which is preliminary data.</text>
</comment>
<gene>
    <name evidence="3" type="ORF">EPA86_12515</name>
</gene>
<protein>
    <submittedName>
        <fullName evidence="3">VCBS repeat-containing protein</fullName>
    </submittedName>
</protein>